<evidence type="ECO:0000313" key="2">
    <source>
        <dbReference type="Proteomes" id="UP000663935"/>
    </source>
</evidence>
<protein>
    <submittedName>
        <fullName evidence="1">Uncharacterized protein</fullName>
    </submittedName>
</protein>
<evidence type="ECO:0000313" key="1">
    <source>
        <dbReference type="EMBL" id="QTD37224.1"/>
    </source>
</evidence>
<organism evidence="1 2">
    <name type="scientific">Polaribacter batillariae</name>
    <dbReference type="NCBI Taxonomy" id="2808900"/>
    <lineage>
        <taxon>Bacteria</taxon>
        <taxon>Pseudomonadati</taxon>
        <taxon>Bacteroidota</taxon>
        <taxon>Flavobacteriia</taxon>
        <taxon>Flavobacteriales</taxon>
        <taxon>Flavobacteriaceae</taxon>
    </lineage>
</organism>
<reference evidence="1 2" key="1">
    <citation type="submission" date="2021-03" db="EMBL/GenBank/DDBJ databases">
        <title>Complete genome of Polaribacter_sp.G4M1.</title>
        <authorList>
            <person name="Jeong S.W."/>
            <person name="Bae J.W."/>
        </authorList>
    </citation>
    <scope>NUCLEOTIDE SEQUENCE [LARGE SCALE GENOMIC DNA]</scope>
    <source>
        <strain evidence="1 2">G4M1</strain>
    </source>
</reference>
<sequence>MFYNTFNYNSNIKSKNIPSIVEAEIPISFVTSNILSNFLSFNIKKIASLNRIVIYNQLKQIIIGKNIVNHLKITRNIFSFSKGAYSLKAYNYKPLKLLKI</sequence>
<keyword evidence="2" id="KW-1185">Reference proteome</keyword>
<name>A0ABX7SSK3_9FLAO</name>
<dbReference type="Proteomes" id="UP000663935">
    <property type="component" value="Chromosome"/>
</dbReference>
<dbReference type="RefSeq" id="WP_207971398.1">
    <property type="nucleotide sequence ID" value="NZ_CP071795.1"/>
</dbReference>
<dbReference type="EMBL" id="CP071795">
    <property type="protein sequence ID" value="QTD37224.1"/>
    <property type="molecule type" value="Genomic_DNA"/>
</dbReference>
<gene>
    <name evidence="1" type="ORF">JL193_14070</name>
</gene>
<accession>A0ABX7SSK3</accession>
<proteinExistence type="predicted"/>